<accession>A0AAJ4IEZ0</accession>
<evidence type="ECO:0000259" key="1">
    <source>
        <dbReference type="Pfam" id="PF14319"/>
    </source>
</evidence>
<reference evidence="2 3" key="1">
    <citation type="submission" date="2020-11" db="EMBL/GenBank/DDBJ databases">
        <title>Complete and Circularized Genome Assembly of a human isolate of Vibrio navarrensis biotype pommerensis with MiSeq and MinION Sequence Data.</title>
        <authorList>
            <person name="Schwartz K."/>
            <person name="Borowiak M."/>
            <person name="Deneke C."/>
            <person name="Balau V."/>
            <person name="Metelmann C."/>
            <person name="Strauch E."/>
        </authorList>
    </citation>
    <scope>NUCLEOTIDE SEQUENCE [LARGE SCALE GENOMIC DNA]</scope>
    <source>
        <strain evidence="2 3">20-VB00237</strain>
    </source>
</reference>
<proteinExistence type="predicted"/>
<dbReference type="InterPro" id="IPR026889">
    <property type="entry name" value="Zn_Tnp"/>
</dbReference>
<organism evidence="2 3">
    <name type="scientific">Vibrio navarrensis</name>
    <dbReference type="NCBI Taxonomy" id="29495"/>
    <lineage>
        <taxon>Bacteria</taxon>
        <taxon>Pseudomonadati</taxon>
        <taxon>Pseudomonadota</taxon>
        <taxon>Gammaproteobacteria</taxon>
        <taxon>Vibrionales</taxon>
        <taxon>Vibrionaceae</taxon>
        <taxon>Vibrio</taxon>
    </lineage>
</organism>
<gene>
    <name evidence="2" type="ORF">I3X05_20510</name>
</gene>
<dbReference type="AlphaFoldDB" id="A0AAJ4IEZ0"/>
<dbReference type="RefSeq" id="WP_082069740.1">
    <property type="nucleotide sequence ID" value="NZ_CP065218.1"/>
</dbReference>
<sequence>MAARTSVNTLYQPRPLNFLFEYNKAWQHLVSTDHPLRDVEISEVAKMLAGGKSTLGGKTLHCENDDCYHTKNIWFTCSSRACSCCGKKSTDNWITQQVERLPNCRWMHMTFTVPDVFWPLFLLNRYLLDKLCQIAVEE</sequence>
<dbReference type="Pfam" id="PF14319">
    <property type="entry name" value="Zn_Tnp_IS91"/>
    <property type="match status" value="1"/>
</dbReference>
<dbReference type="Proteomes" id="UP000594435">
    <property type="component" value="Chromosome 2"/>
</dbReference>
<protein>
    <submittedName>
        <fullName evidence="2">Transposase zinc-binding domain-containing protein</fullName>
    </submittedName>
</protein>
<evidence type="ECO:0000313" key="3">
    <source>
        <dbReference type="Proteomes" id="UP000594435"/>
    </source>
</evidence>
<feature type="domain" description="Transposase zinc-binding" evidence="1">
    <location>
        <begin position="23"/>
        <end position="113"/>
    </location>
</feature>
<name>A0AAJ4IEZ0_9VIBR</name>
<dbReference type="EMBL" id="CP065218">
    <property type="protein sequence ID" value="QPL55369.1"/>
    <property type="molecule type" value="Genomic_DNA"/>
</dbReference>
<evidence type="ECO:0000313" key="2">
    <source>
        <dbReference type="EMBL" id="QPL55369.1"/>
    </source>
</evidence>